<dbReference type="Pfam" id="PF00134">
    <property type="entry name" value="Cyclin_N"/>
    <property type="match status" value="1"/>
</dbReference>
<feature type="region of interest" description="Disordered" evidence="9">
    <location>
        <begin position="933"/>
        <end position="991"/>
    </location>
</feature>
<dbReference type="GO" id="GO:0016538">
    <property type="term" value="F:cyclin-dependent protein serine/threonine kinase regulator activity"/>
    <property type="evidence" value="ECO:0007669"/>
    <property type="project" value="InterPro"/>
</dbReference>
<feature type="compositionally biased region" description="Low complexity" evidence="9">
    <location>
        <begin position="633"/>
        <end position="644"/>
    </location>
</feature>
<dbReference type="PANTHER" id="PTHR10026">
    <property type="entry name" value="CYCLIN"/>
    <property type="match status" value="1"/>
</dbReference>
<feature type="compositionally biased region" description="Polar residues" evidence="9">
    <location>
        <begin position="682"/>
        <end position="700"/>
    </location>
</feature>
<feature type="compositionally biased region" description="Low complexity" evidence="9">
    <location>
        <begin position="1080"/>
        <end position="1095"/>
    </location>
</feature>
<feature type="region of interest" description="Disordered" evidence="9">
    <location>
        <begin position="1077"/>
        <end position="1125"/>
    </location>
</feature>
<feature type="region of interest" description="Disordered" evidence="9">
    <location>
        <begin position="324"/>
        <end position="400"/>
    </location>
</feature>
<feature type="region of interest" description="Disordered" evidence="9">
    <location>
        <begin position="832"/>
        <end position="852"/>
    </location>
</feature>
<dbReference type="FunFam" id="1.10.472.10:FF:000004">
    <property type="entry name" value="Cyclin T2"/>
    <property type="match status" value="1"/>
</dbReference>
<feature type="compositionally biased region" description="Low complexity" evidence="9">
    <location>
        <begin position="368"/>
        <end position="390"/>
    </location>
</feature>
<feature type="compositionally biased region" description="Basic and acidic residues" evidence="9">
    <location>
        <begin position="977"/>
        <end position="987"/>
    </location>
</feature>
<dbReference type="EMBL" id="JAJJHW010002585">
    <property type="protein sequence ID" value="KAH8371572.1"/>
    <property type="molecule type" value="Genomic_DNA"/>
</dbReference>
<evidence type="ECO:0000256" key="2">
    <source>
        <dbReference type="ARBA" id="ARBA00008638"/>
    </source>
</evidence>
<dbReference type="Gene3D" id="1.10.472.10">
    <property type="entry name" value="Cyclin-like"/>
    <property type="match status" value="2"/>
</dbReference>
<dbReference type="InterPro" id="IPR006671">
    <property type="entry name" value="Cyclin_N"/>
</dbReference>
<evidence type="ECO:0000256" key="5">
    <source>
        <dbReference type="ARBA" id="ARBA00023127"/>
    </source>
</evidence>
<dbReference type="InterPro" id="IPR043198">
    <property type="entry name" value="Cyclin/Ssn8"/>
</dbReference>
<feature type="compositionally biased region" description="Basic and acidic residues" evidence="9">
    <location>
        <begin position="958"/>
        <end position="969"/>
    </location>
</feature>
<dbReference type="Proteomes" id="UP001200034">
    <property type="component" value="Unassembled WGS sequence"/>
</dbReference>
<comment type="subcellular location">
    <subcellularLocation>
        <location evidence="1">Nucleus</location>
    </subcellularLocation>
</comment>
<evidence type="ECO:0000256" key="3">
    <source>
        <dbReference type="ARBA" id="ARBA00022553"/>
    </source>
</evidence>
<keyword evidence="5 8" id="KW-0195">Cyclin</keyword>
<feature type="compositionally biased region" description="Low complexity" evidence="9">
    <location>
        <begin position="530"/>
        <end position="580"/>
    </location>
</feature>
<keyword evidence="4" id="KW-0805">Transcription regulation</keyword>
<keyword evidence="12" id="KW-1185">Reference proteome</keyword>
<evidence type="ECO:0000256" key="1">
    <source>
        <dbReference type="ARBA" id="ARBA00004123"/>
    </source>
</evidence>
<reference evidence="11" key="1">
    <citation type="journal article" date="2021" name="Mol. Ecol. Resour.">
        <title>Phylogenomic analyses of the genus Drosophila reveals genomic signals of climate adaptation.</title>
        <authorList>
            <person name="Li F."/>
            <person name="Rane R.V."/>
            <person name="Luria V."/>
            <person name="Xiong Z."/>
            <person name="Chen J."/>
            <person name="Li Z."/>
            <person name="Catullo R.A."/>
            <person name="Griffin P.C."/>
            <person name="Schiffer M."/>
            <person name="Pearce S."/>
            <person name="Lee S.F."/>
            <person name="McElroy K."/>
            <person name="Stocker A."/>
            <person name="Shirriffs J."/>
            <person name="Cockerell F."/>
            <person name="Coppin C."/>
            <person name="Sgro C.M."/>
            <person name="Karger A."/>
            <person name="Cain J.W."/>
            <person name="Weber J.A."/>
            <person name="Santpere G."/>
            <person name="Kirschner M.W."/>
            <person name="Hoffmann A.A."/>
            <person name="Oakeshott J.G."/>
            <person name="Zhang G."/>
        </authorList>
    </citation>
    <scope>NUCLEOTIDE SEQUENCE</scope>
    <source>
        <strain evidence="11">BGI-SZ-2011g</strain>
    </source>
</reference>
<feature type="compositionally biased region" description="Basic residues" evidence="9">
    <location>
        <begin position="945"/>
        <end position="957"/>
    </location>
</feature>
<dbReference type="SMART" id="SM00385">
    <property type="entry name" value="CYCLIN"/>
    <property type="match status" value="2"/>
</dbReference>
<dbReference type="InterPro" id="IPR013763">
    <property type="entry name" value="Cyclin-like_dom"/>
</dbReference>
<dbReference type="GO" id="GO:0005634">
    <property type="term" value="C:nucleus"/>
    <property type="evidence" value="ECO:0007669"/>
    <property type="project" value="UniProtKB-SubCell"/>
</dbReference>
<dbReference type="CDD" id="cd20538">
    <property type="entry name" value="CYCLIN_CCNT_rpt1"/>
    <property type="match status" value="1"/>
</dbReference>
<keyword evidence="6" id="KW-0804">Transcription</keyword>
<gene>
    <name evidence="11" type="ORF">KR093_008091</name>
</gene>
<dbReference type="InterPro" id="IPR036915">
    <property type="entry name" value="Cyclin-like_sf"/>
</dbReference>
<feature type="compositionally biased region" description="Low complexity" evidence="9">
    <location>
        <begin position="499"/>
        <end position="509"/>
    </location>
</feature>
<feature type="compositionally biased region" description="Pro residues" evidence="9">
    <location>
        <begin position="581"/>
        <end position="594"/>
    </location>
</feature>
<feature type="region of interest" description="Disordered" evidence="9">
    <location>
        <begin position="1"/>
        <end position="36"/>
    </location>
</feature>
<keyword evidence="3" id="KW-0597">Phosphoprotein</keyword>
<feature type="compositionally biased region" description="Low complexity" evidence="9">
    <location>
        <begin position="7"/>
        <end position="36"/>
    </location>
</feature>
<feature type="non-terminal residue" evidence="11">
    <location>
        <position position="1"/>
    </location>
</feature>
<evidence type="ECO:0000256" key="7">
    <source>
        <dbReference type="ARBA" id="ARBA00023242"/>
    </source>
</evidence>
<feature type="compositionally biased region" description="Basic and acidic residues" evidence="9">
    <location>
        <begin position="729"/>
        <end position="745"/>
    </location>
</feature>
<feature type="domain" description="Cyclin-like" evidence="10">
    <location>
        <begin position="184"/>
        <end position="268"/>
    </location>
</feature>
<evidence type="ECO:0000256" key="8">
    <source>
        <dbReference type="RuleBase" id="RU000383"/>
    </source>
</evidence>
<feature type="compositionally biased region" description="Low complexity" evidence="9">
    <location>
        <begin position="442"/>
        <end position="484"/>
    </location>
</feature>
<evidence type="ECO:0000259" key="10">
    <source>
        <dbReference type="SMART" id="SM00385"/>
    </source>
</evidence>
<evidence type="ECO:0000313" key="11">
    <source>
        <dbReference type="EMBL" id="KAH8371572.1"/>
    </source>
</evidence>
<proteinExistence type="inferred from homology"/>
<dbReference type="CDD" id="cd20539">
    <property type="entry name" value="CYCLIN_CCNT_rpt2"/>
    <property type="match status" value="1"/>
</dbReference>
<dbReference type="GO" id="GO:0006357">
    <property type="term" value="P:regulation of transcription by RNA polymerase II"/>
    <property type="evidence" value="ECO:0007669"/>
    <property type="project" value="InterPro"/>
</dbReference>
<sequence>STSLAVSAGNGNSSGSSSGATPSGSSGSSNNNSNNNNNLPFEKDKIWYFSNEQLGNSPSRRCGIKSDDELHYRQMTAYLIQEMGQRLQVSQLCINTAIVYMHRFYAFHSFTHFHRNSMASASLFLAAKVEEQPRKLEHVIRAANKCLPQTTEQSYADLAQELVFNENVLLQTLGFDVAIDHPHTHVVRTCQLVKACKDLAQTSYFLASNSLHLTSMCLQYRPTVVACFCIYLACKWSRWEIPQSTEGKHWFYYVDKSVSLELLKQLTDEFIAIYEKSPARLKSKLNSIKAIAQGASNRTATNSKDSKPKEDWKMSEMMKGYHSNITAPPELMNGSGDSRDTPSSQVPLLPPPAMVPPQQRQRSDHQRSSSSSSSVGVPGSSSSSTPSSSSNHKLPNYPGALPPEAHGGKCLLATSLIIIIIHFVHLRQCCVADHKSKQPVYASRAPSSHPSSSSSSQRSSSSSNSSSSSSASGSQRSSSSQPSSGRPPMPMDYHKSSRGMPPGVGMPPHGAHKMSTSSKPPPLPLLDGRSNLSATNSLSSTASSSSSSSGTSMSSKDLSKSSSGSGSGSSSSSSNSKMYPNAPPPYSNSGPPNPLMSRGGYQGSSSSSGGANNGAPPPGAGYGSHSSSHRNKSVASSSSSSSVHNMPPYEQQLPYGQSQGVPGYNHMQQQQQLPTLDAPPSTMASQSQQQLGKNSSNSLFSPEPHFNGLLPPPPPGPAHESLGYKLNNHARDRDSPKKERLTPTKKDKHRSNTLPHGSSGNSGSSSTAKAMLPPHKKPHDELTGPSRDGSGNLKRANELSSSQYVLNKLDEHDGSLPRDKVRKLDNSVGLPGYGGSYGGEDKHTPLSMSNGGIETTPDLVRSLLKESLCTTNVSLLKPDALIMPGLKPPAELLEPMPTTTAPVHIKKEPLGGIGPTNSLLGMEQLDALTKLGEAKDLDGSGGKSEKKKKKDKHKHKEKDKSKDKPDKEERKKHKKDKQKERSSKDSSMDSSLKLVITTNTATANPNGSLQAAAPLKLKISKNKVEPNNYSAAGGATGLGGMPHAAMPAAPTNYGLPPAAMSAAGSIVMPGQQQQPLVIPTYGGYNSTTSGSSSSSSKKKHSDRDRDKESNSSSGSSSKKSKSQDYAKYNGAVPGGIVGIDGIGGVYAPLGGGGAGAASIAQSASQVSSLLGLPMTMTTASSTANNSMVMTPAGLAAGIPPSALPIYNKK</sequence>
<feature type="domain" description="Cyclin-like" evidence="10">
    <location>
        <begin position="78"/>
        <end position="171"/>
    </location>
</feature>
<feature type="region of interest" description="Disordered" evidence="9">
    <location>
        <begin position="441"/>
        <end position="802"/>
    </location>
</feature>
<dbReference type="Pfam" id="PF21797">
    <property type="entry name" value="CycT2-like_C"/>
    <property type="match status" value="1"/>
</dbReference>
<dbReference type="AlphaFoldDB" id="A0AAD4PLH0"/>
<dbReference type="SUPFAM" id="SSF47954">
    <property type="entry name" value="Cyclin-like"/>
    <property type="match status" value="2"/>
</dbReference>
<organism evidence="11 12">
    <name type="scientific">Drosophila rubida</name>
    <dbReference type="NCBI Taxonomy" id="30044"/>
    <lineage>
        <taxon>Eukaryota</taxon>
        <taxon>Metazoa</taxon>
        <taxon>Ecdysozoa</taxon>
        <taxon>Arthropoda</taxon>
        <taxon>Hexapoda</taxon>
        <taxon>Insecta</taxon>
        <taxon>Pterygota</taxon>
        <taxon>Neoptera</taxon>
        <taxon>Endopterygota</taxon>
        <taxon>Diptera</taxon>
        <taxon>Brachycera</taxon>
        <taxon>Muscomorpha</taxon>
        <taxon>Ephydroidea</taxon>
        <taxon>Drosophilidae</taxon>
        <taxon>Drosophila</taxon>
    </lineage>
</organism>
<feature type="compositionally biased region" description="Low complexity" evidence="9">
    <location>
        <begin position="757"/>
        <end position="766"/>
    </location>
</feature>
<comment type="similarity">
    <text evidence="2">Belongs to the cyclin family. Cyclin C subfamily.</text>
</comment>
<keyword evidence="7" id="KW-0539">Nucleus</keyword>
<evidence type="ECO:0000313" key="12">
    <source>
        <dbReference type="Proteomes" id="UP001200034"/>
    </source>
</evidence>
<feature type="compositionally biased region" description="Polar residues" evidence="9">
    <location>
        <begin position="654"/>
        <end position="674"/>
    </location>
</feature>
<comment type="caution">
    <text evidence="11">The sequence shown here is derived from an EMBL/GenBank/DDBJ whole genome shotgun (WGS) entry which is preliminary data.</text>
</comment>
<accession>A0AAD4PLH0</accession>
<name>A0AAD4PLH0_9MUSC</name>
<feature type="compositionally biased region" description="Low complexity" evidence="9">
    <location>
        <begin position="603"/>
        <end position="614"/>
    </location>
</feature>
<evidence type="ECO:0000256" key="4">
    <source>
        <dbReference type="ARBA" id="ARBA00023015"/>
    </source>
</evidence>
<evidence type="ECO:0000256" key="9">
    <source>
        <dbReference type="SAM" id="MobiDB-lite"/>
    </source>
</evidence>
<protein>
    <recommendedName>
        <fullName evidence="10">Cyclin-like domain-containing protein</fullName>
    </recommendedName>
</protein>
<evidence type="ECO:0000256" key="6">
    <source>
        <dbReference type="ARBA" id="ARBA00023163"/>
    </source>
</evidence>